<comment type="caution">
    <text evidence="1">The sequence shown here is derived from an EMBL/GenBank/DDBJ whole genome shotgun (WGS) entry which is preliminary data.</text>
</comment>
<gene>
    <name evidence="1" type="ORF">VTK73DRAFT_2724</name>
</gene>
<sequence length="122" mass="14094">MSANRANKLCPILPRRRKHRAERLETKRIRSRRTIPERPDCSSSAKFYNLRRSAADCGLLPVLPRLIGVLASKPKRGLPRRITPRDVPLRVKSLSRVTQTQHRDKRTAQPVKRPLFVRPFGV</sequence>
<dbReference type="EMBL" id="JAZHXJ010000179">
    <property type="protein sequence ID" value="KAL1870275.1"/>
    <property type="molecule type" value="Genomic_DNA"/>
</dbReference>
<reference evidence="1 2" key="1">
    <citation type="journal article" date="2024" name="Commun. Biol.">
        <title>Comparative genomic analysis of thermophilic fungi reveals convergent evolutionary adaptations and gene losses.</title>
        <authorList>
            <person name="Steindorff A.S."/>
            <person name="Aguilar-Pontes M.V."/>
            <person name="Robinson A.J."/>
            <person name="Andreopoulos B."/>
            <person name="LaButti K."/>
            <person name="Kuo A."/>
            <person name="Mondo S."/>
            <person name="Riley R."/>
            <person name="Otillar R."/>
            <person name="Haridas S."/>
            <person name="Lipzen A."/>
            <person name="Grimwood J."/>
            <person name="Schmutz J."/>
            <person name="Clum A."/>
            <person name="Reid I.D."/>
            <person name="Moisan M.C."/>
            <person name="Butler G."/>
            <person name="Nguyen T.T.M."/>
            <person name="Dewar K."/>
            <person name="Conant G."/>
            <person name="Drula E."/>
            <person name="Henrissat B."/>
            <person name="Hansel C."/>
            <person name="Singer S."/>
            <person name="Hutchinson M.I."/>
            <person name="de Vries R.P."/>
            <person name="Natvig D.O."/>
            <person name="Powell A.J."/>
            <person name="Tsang A."/>
            <person name="Grigoriev I.V."/>
        </authorList>
    </citation>
    <scope>NUCLEOTIDE SEQUENCE [LARGE SCALE GENOMIC DNA]</scope>
    <source>
        <strain evidence="1 2">ATCC 24622</strain>
    </source>
</reference>
<dbReference type="Proteomes" id="UP001586593">
    <property type="component" value="Unassembled WGS sequence"/>
</dbReference>
<proteinExistence type="predicted"/>
<accession>A0ABR3X367</accession>
<name>A0ABR3X367_9PEZI</name>
<keyword evidence="2" id="KW-1185">Reference proteome</keyword>
<evidence type="ECO:0000313" key="2">
    <source>
        <dbReference type="Proteomes" id="UP001586593"/>
    </source>
</evidence>
<protein>
    <submittedName>
        <fullName evidence="1">Uncharacterized protein</fullName>
    </submittedName>
</protein>
<organism evidence="1 2">
    <name type="scientific">Phialemonium thermophilum</name>
    <dbReference type="NCBI Taxonomy" id="223376"/>
    <lineage>
        <taxon>Eukaryota</taxon>
        <taxon>Fungi</taxon>
        <taxon>Dikarya</taxon>
        <taxon>Ascomycota</taxon>
        <taxon>Pezizomycotina</taxon>
        <taxon>Sordariomycetes</taxon>
        <taxon>Sordariomycetidae</taxon>
        <taxon>Cephalothecales</taxon>
        <taxon>Cephalothecaceae</taxon>
        <taxon>Phialemonium</taxon>
    </lineage>
</organism>
<evidence type="ECO:0000313" key="1">
    <source>
        <dbReference type="EMBL" id="KAL1870275.1"/>
    </source>
</evidence>